<protein>
    <submittedName>
        <fullName evidence="6">Protein canopy 4</fullName>
    </submittedName>
</protein>
<dbReference type="OrthoDB" id="6020060at2759"/>
<feature type="signal peptide" evidence="4">
    <location>
        <begin position="1"/>
        <end position="18"/>
    </location>
</feature>
<sequence length="243" mass="28258">MFFKVILFVLFISHVCYSGKEEEEGVKYANKCEVCKILATELESRLDETGKTHEVLELGYSVDDVKPKRKTKYQKSELRLVESLDGLCERVLQYNIHKEREDSTRFDKGMSQTFRTLHGLVDKGVKVDLGIPYELWDRPSAEITNMKTQCESLLEENEMAIEDWYFTHQGKISLKQFLCSDKALKGESDKCLDERFPSMLPEEIKPKAQKKKKKKGKSEEKQPKDDIDESDLEPMFVNVKEEL</sequence>
<dbReference type="PANTHER" id="PTHR15382">
    <property type="entry name" value="CTG4A-RELATED"/>
    <property type="match status" value="1"/>
</dbReference>
<feature type="compositionally biased region" description="Basic and acidic residues" evidence="3">
    <location>
        <begin position="195"/>
        <end position="206"/>
    </location>
</feature>
<dbReference type="AlphaFoldDB" id="A0A067R1A0"/>
<name>A0A067R1A0_ZOONE</name>
<dbReference type="STRING" id="136037.A0A067R1A0"/>
<dbReference type="EMBL" id="KK852784">
    <property type="protein sequence ID" value="KDR16580.1"/>
    <property type="molecule type" value="Genomic_DNA"/>
</dbReference>
<evidence type="ECO:0000256" key="2">
    <source>
        <dbReference type="ARBA" id="ARBA00022729"/>
    </source>
</evidence>
<keyword evidence="7" id="KW-1185">Reference proteome</keyword>
<comment type="similarity">
    <text evidence="1">Belongs to the canopy family.</text>
</comment>
<evidence type="ECO:0000256" key="1">
    <source>
        <dbReference type="ARBA" id="ARBA00007285"/>
    </source>
</evidence>
<keyword evidence="2 4" id="KW-0732">Signal</keyword>
<evidence type="ECO:0000313" key="6">
    <source>
        <dbReference type="EMBL" id="KDR16580.1"/>
    </source>
</evidence>
<evidence type="ECO:0000256" key="3">
    <source>
        <dbReference type="SAM" id="MobiDB-lite"/>
    </source>
</evidence>
<feature type="domain" description="DUF3456" evidence="5">
    <location>
        <begin position="31"/>
        <end position="190"/>
    </location>
</feature>
<feature type="compositionally biased region" description="Basic residues" evidence="3">
    <location>
        <begin position="207"/>
        <end position="216"/>
    </location>
</feature>
<dbReference type="InParanoid" id="A0A067R1A0"/>
<evidence type="ECO:0000256" key="4">
    <source>
        <dbReference type="SAM" id="SignalP"/>
    </source>
</evidence>
<evidence type="ECO:0000313" key="7">
    <source>
        <dbReference type="Proteomes" id="UP000027135"/>
    </source>
</evidence>
<dbReference type="PANTHER" id="PTHR15382:SF8">
    <property type="entry name" value="CANOPY B"/>
    <property type="match status" value="1"/>
</dbReference>
<dbReference type="Pfam" id="PF11938">
    <property type="entry name" value="DUF3456"/>
    <property type="match status" value="1"/>
</dbReference>
<dbReference type="Proteomes" id="UP000027135">
    <property type="component" value="Unassembled WGS sequence"/>
</dbReference>
<feature type="chain" id="PRO_5001644643" evidence="4">
    <location>
        <begin position="19"/>
        <end position="243"/>
    </location>
</feature>
<dbReference type="OMA" id="GQDKACL"/>
<proteinExistence type="inferred from homology"/>
<accession>A0A067R1A0</accession>
<reference evidence="6 7" key="1">
    <citation type="journal article" date="2014" name="Nat. Commun.">
        <title>Molecular traces of alternative social organization in a termite genome.</title>
        <authorList>
            <person name="Terrapon N."/>
            <person name="Li C."/>
            <person name="Robertson H.M."/>
            <person name="Ji L."/>
            <person name="Meng X."/>
            <person name="Booth W."/>
            <person name="Chen Z."/>
            <person name="Childers C.P."/>
            <person name="Glastad K.M."/>
            <person name="Gokhale K."/>
            <person name="Gowin J."/>
            <person name="Gronenberg W."/>
            <person name="Hermansen R.A."/>
            <person name="Hu H."/>
            <person name="Hunt B.G."/>
            <person name="Huylmans A.K."/>
            <person name="Khalil S.M."/>
            <person name="Mitchell R.D."/>
            <person name="Munoz-Torres M.C."/>
            <person name="Mustard J.A."/>
            <person name="Pan H."/>
            <person name="Reese J.T."/>
            <person name="Scharf M.E."/>
            <person name="Sun F."/>
            <person name="Vogel H."/>
            <person name="Xiao J."/>
            <person name="Yang W."/>
            <person name="Yang Z."/>
            <person name="Yang Z."/>
            <person name="Zhou J."/>
            <person name="Zhu J."/>
            <person name="Brent C.S."/>
            <person name="Elsik C.G."/>
            <person name="Goodisman M.A."/>
            <person name="Liberles D.A."/>
            <person name="Roe R.M."/>
            <person name="Vargo E.L."/>
            <person name="Vilcinskas A."/>
            <person name="Wang J."/>
            <person name="Bornberg-Bauer E."/>
            <person name="Korb J."/>
            <person name="Zhang G."/>
            <person name="Liebig J."/>
        </authorList>
    </citation>
    <scope>NUCLEOTIDE SEQUENCE [LARGE SCALE GENOMIC DNA]</scope>
    <source>
        <tissue evidence="6">Whole organism</tissue>
    </source>
</reference>
<feature type="region of interest" description="Disordered" evidence="3">
    <location>
        <begin position="195"/>
        <end position="243"/>
    </location>
</feature>
<gene>
    <name evidence="6" type="ORF">L798_09896</name>
</gene>
<organism evidence="6 7">
    <name type="scientific">Zootermopsis nevadensis</name>
    <name type="common">Dampwood termite</name>
    <dbReference type="NCBI Taxonomy" id="136037"/>
    <lineage>
        <taxon>Eukaryota</taxon>
        <taxon>Metazoa</taxon>
        <taxon>Ecdysozoa</taxon>
        <taxon>Arthropoda</taxon>
        <taxon>Hexapoda</taxon>
        <taxon>Insecta</taxon>
        <taxon>Pterygota</taxon>
        <taxon>Neoptera</taxon>
        <taxon>Polyneoptera</taxon>
        <taxon>Dictyoptera</taxon>
        <taxon>Blattodea</taxon>
        <taxon>Blattoidea</taxon>
        <taxon>Termitoidae</taxon>
        <taxon>Termopsidae</taxon>
        <taxon>Zootermopsis</taxon>
    </lineage>
</organism>
<dbReference type="InterPro" id="IPR021852">
    <property type="entry name" value="DUF3456"/>
</dbReference>
<evidence type="ECO:0000259" key="5">
    <source>
        <dbReference type="Pfam" id="PF11938"/>
    </source>
</evidence>
<dbReference type="eggNOG" id="KOG4052">
    <property type="taxonomic scope" value="Eukaryota"/>
</dbReference>
<dbReference type="FunCoup" id="A0A067R1A0">
    <property type="interactions" value="827"/>
</dbReference>